<feature type="transmembrane region" description="Helical" evidence="6">
    <location>
        <begin position="201"/>
        <end position="220"/>
    </location>
</feature>
<evidence type="ECO:0000256" key="3">
    <source>
        <dbReference type="ARBA" id="ARBA00022692"/>
    </source>
</evidence>
<evidence type="ECO:0000313" key="7">
    <source>
        <dbReference type="EMBL" id="SHJ56559.1"/>
    </source>
</evidence>
<keyword evidence="8" id="KW-1185">Reference proteome</keyword>
<feature type="transmembrane region" description="Helical" evidence="6">
    <location>
        <begin position="60"/>
        <end position="81"/>
    </location>
</feature>
<dbReference type="RefSeq" id="WP_084672312.1">
    <property type="nucleotide sequence ID" value="NZ_FRAI01000005.1"/>
</dbReference>
<organism evidence="7 8">
    <name type="scientific">Anaerobranca californiensis DSM 14826</name>
    <dbReference type="NCBI Taxonomy" id="1120989"/>
    <lineage>
        <taxon>Bacteria</taxon>
        <taxon>Bacillati</taxon>
        <taxon>Bacillota</taxon>
        <taxon>Clostridia</taxon>
        <taxon>Eubacteriales</taxon>
        <taxon>Proteinivoracaceae</taxon>
        <taxon>Anaerobranca</taxon>
    </lineage>
</organism>
<dbReference type="GO" id="GO:0005886">
    <property type="term" value="C:plasma membrane"/>
    <property type="evidence" value="ECO:0007669"/>
    <property type="project" value="UniProtKB-SubCell"/>
</dbReference>
<evidence type="ECO:0000256" key="4">
    <source>
        <dbReference type="ARBA" id="ARBA00022989"/>
    </source>
</evidence>
<dbReference type="PANTHER" id="PTHR47089">
    <property type="entry name" value="ABC TRANSPORTER, PERMEASE PROTEIN"/>
    <property type="match status" value="1"/>
</dbReference>
<dbReference type="Pfam" id="PF02653">
    <property type="entry name" value="BPD_transp_2"/>
    <property type="match status" value="1"/>
</dbReference>
<evidence type="ECO:0000256" key="1">
    <source>
        <dbReference type="ARBA" id="ARBA00004651"/>
    </source>
</evidence>
<dbReference type="Proteomes" id="UP000243547">
    <property type="component" value="Unassembled WGS sequence"/>
</dbReference>
<keyword evidence="2" id="KW-1003">Cell membrane</keyword>
<dbReference type="GO" id="GO:0022857">
    <property type="term" value="F:transmembrane transporter activity"/>
    <property type="evidence" value="ECO:0007669"/>
    <property type="project" value="InterPro"/>
</dbReference>
<feature type="transmembrane region" description="Helical" evidence="6">
    <location>
        <begin position="93"/>
        <end position="109"/>
    </location>
</feature>
<feature type="transmembrane region" description="Helical" evidence="6">
    <location>
        <begin position="17"/>
        <end position="40"/>
    </location>
</feature>
<feature type="transmembrane region" description="Helical" evidence="6">
    <location>
        <begin position="147"/>
        <end position="166"/>
    </location>
</feature>
<accession>A0A1M6KCB6</accession>
<keyword evidence="5 6" id="KW-0472">Membrane</keyword>
<evidence type="ECO:0000313" key="8">
    <source>
        <dbReference type="Proteomes" id="UP000243547"/>
    </source>
</evidence>
<feature type="transmembrane region" description="Helical" evidence="6">
    <location>
        <begin position="326"/>
        <end position="344"/>
    </location>
</feature>
<evidence type="ECO:0000256" key="6">
    <source>
        <dbReference type="SAM" id="Phobius"/>
    </source>
</evidence>
<dbReference type="EMBL" id="FRAI01000005">
    <property type="protein sequence ID" value="SHJ56559.1"/>
    <property type="molecule type" value="Genomic_DNA"/>
</dbReference>
<feature type="transmembrane region" description="Helical" evidence="6">
    <location>
        <begin position="115"/>
        <end position="135"/>
    </location>
</feature>
<evidence type="ECO:0000256" key="2">
    <source>
        <dbReference type="ARBA" id="ARBA00022475"/>
    </source>
</evidence>
<gene>
    <name evidence="7" type="ORF">SAMN02745227_00067</name>
</gene>
<reference evidence="8" key="1">
    <citation type="submission" date="2016-11" db="EMBL/GenBank/DDBJ databases">
        <authorList>
            <person name="Varghese N."/>
            <person name="Submissions S."/>
        </authorList>
    </citation>
    <scope>NUCLEOTIDE SEQUENCE [LARGE SCALE GENOMIC DNA]</scope>
    <source>
        <strain evidence="8">DSM 14826</strain>
    </source>
</reference>
<comment type="subcellular location">
    <subcellularLocation>
        <location evidence="1">Cell membrane</location>
        <topology evidence="1">Multi-pass membrane protein</topology>
    </subcellularLocation>
</comment>
<name>A0A1M6KCB6_9FIRM</name>
<feature type="transmembrane region" description="Helical" evidence="6">
    <location>
        <begin position="275"/>
        <end position="294"/>
    </location>
</feature>
<dbReference type="InterPro" id="IPR001851">
    <property type="entry name" value="ABC_transp_permease"/>
</dbReference>
<dbReference type="CDD" id="cd06580">
    <property type="entry name" value="TM_PBP1_transp_TpRbsC_like"/>
    <property type="match status" value="1"/>
</dbReference>
<keyword evidence="3 6" id="KW-0812">Transmembrane</keyword>
<protein>
    <submittedName>
        <fullName evidence="7">Nucleoside ABC transporter membrane protein</fullName>
    </submittedName>
</protein>
<dbReference type="PANTHER" id="PTHR47089:SF1">
    <property type="entry name" value="GUANOSINE ABC TRANSPORTER PERMEASE PROTEIN NUPP"/>
    <property type="match status" value="1"/>
</dbReference>
<sequence length="358" mass="38142">MKNNIYIKYFKTMGQELFYGAVAVIAALLIGSLFILFTDVSPIEAYTRMFKGAFGNLNNIYATLFRSTPIILTGLSVAFAFRCGLFNIGAEGQYLIGAFAAGWAGFYFTGLPKLIHLPLTLIIAVVAAGLWASIAGVLKAKLGANEVINTIMLNYIAFFLTIPYGIRRLATVPGEPGTPHILDSARITSLGALIGRPAVRVHGGFILALLAALFVWYFLFKTKSGYEIRAVGFNPHGAEYGGINVAKNIILAMFISGALAGLAGAGEVLGTHGRFIQGMNSGHGFTGIAVALVGKNNPFTVVIAGILFGALAQGGFTVGRFLPRDIVVIIQALVIFAIALSQVLREHLAKKRAKEAIK</sequence>
<keyword evidence="4 6" id="KW-1133">Transmembrane helix</keyword>
<dbReference type="AlphaFoldDB" id="A0A1M6KCB6"/>
<evidence type="ECO:0000256" key="5">
    <source>
        <dbReference type="ARBA" id="ARBA00023136"/>
    </source>
</evidence>
<feature type="transmembrane region" description="Helical" evidence="6">
    <location>
        <begin position="249"/>
        <end position="269"/>
    </location>
</feature>
<feature type="transmembrane region" description="Helical" evidence="6">
    <location>
        <begin position="301"/>
        <end position="320"/>
    </location>
</feature>
<proteinExistence type="predicted"/>
<dbReference type="STRING" id="1120989.SAMN02745227_00067"/>